<dbReference type="RefSeq" id="XP_016444706.1">
    <property type="nucleotide sequence ID" value="XM_016589220.1"/>
</dbReference>
<dbReference type="AlphaFoldDB" id="A0A1S3XXM9"/>
<dbReference type="OMA" id="HAHIVCK"/>
<evidence type="ECO:0000313" key="4">
    <source>
        <dbReference type="RefSeq" id="XP_016444706.1"/>
    </source>
</evidence>
<organism evidence="4">
    <name type="scientific">Nicotiana tabacum</name>
    <name type="common">Common tobacco</name>
    <dbReference type="NCBI Taxonomy" id="4097"/>
    <lineage>
        <taxon>Eukaryota</taxon>
        <taxon>Viridiplantae</taxon>
        <taxon>Streptophyta</taxon>
        <taxon>Embryophyta</taxon>
        <taxon>Tracheophyta</taxon>
        <taxon>Spermatophyta</taxon>
        <taxon>Magnoliopsida</taxon>
        <taxon>eudicotyledons</taxon>
        <taxon>Gunneridae</taxon>
        <taxon>Pentapetalae</taxon>
        <taxon>asterids</taxon>
        <taxon>lamiids</taxon>
        <taxon>Solanales</taxon>
        <taxon>Solanaceae</taxon>
        <taxon>Nicotianoideae</taxon>
        <taxon>Nicotianeae</taxon>
        <taxon>Nicotiana</taxon>
    </lineage>
</organism>
<name>A0A1S3XXM9_TOBAC</name>
<feature type="transmembrane region" description="Helical" evidence="3">
    <location>
        <begin position="78"/>
        <end position="96"/>
    </location>
</feature>
<dbReference type="GO" id="GO:0005730">
    <property type="term" value="C:nucleolus"/>
    <property type="evidence" value="ECO:0007669"/>
    <property type="project" value="InterPro"/>
</dbReference>
<dbReference type="PANTHER" id="PTHR24015:SF548">
    <property type="entry name" value="OS08G0340900 PROTEIN"/>
    <property type="match status" value="1"/>
</dbReference>
<dbReference type="NCBIfam" id="TIGR00756">
    <property type="entry name" value="PPR"/>
    <property type="match status" value="2"/>
</dbReference>
<proteinExistence type="predicted"/>
<dbReference type="KEGG" id="nta:107769960"/>
<feature type="repeat" description="PPR" evidence="2">
    <location>
        <begin position="166"/>
        <end position="200"/>
    </location>
</feature>
<keyword evidence="3" id="KW-1133">Transmembrane helix</keyword>
<keyword evidence="1" id="KW-0677">Repeat</keyword>
<dbReference type="GO" id="GO:0003723">
    <property type="term" value="F:RNA binding"/>
    <property type="evidence" value="ECO:0007669"/>
    <property type="project" value="InterPro"/>
</dbReference>
<keyword evidence="3" id="KW-0812">Transmembrane</keyword>
<dbReference type="PANTHER" id="PTHR24015">
    <property type="entry name" value="OS07G0578800 PROTEIN-RELATED"/>
    <property type="match status" value="1"/>
</dbReference>
<sequence length="525" mass="58088">MGSVQRLIRGLSSSRECARQGFALGLAILVSAFPCIKLDALSKLTVDLLEDQDKDCLFGCLFTYGASWNNMISGYVRMGLYLYAVILFVEMWGFGIQPNGYFVASLLTAFSRLENMVLEGFQIHGLVMKYGLLNDVFVETSFLHFYGVYGLPCSAKALFEEMPEGNVVTWTSLMVAYSDNGYPEVVIDLYRRMGHDEVSGNENTCTAVISSCIALDDDFLGHQMLGQVVKSGFQDHVSVSNSLISMFGSFGCIEDASYIFEAMIDRDTISWNSIISALAYNQLYKKAFNSFSEMRHVHDDVNSTTLSALLSICGTIDCLNLGRGVHSLSLKSGWDSNICVCNTLLSMYLEASRPKDAESLFFAMAAKDVISWNSMMAGYVLTGKYFKALEVFAELLHLQRTVNYVTFASALAACSDGQLLDEGKTVHALVIVHGFHNNLIVGNALVTMNGKYNKDTLEAVRNFKSMREEENPPNYITLINVLGSCSTETDLLNYGKPLHGHIILTGFETNECVRNSLITMYADCC</sequence>
<protein>
    <submittedName>
        <fullName evidence="4">Pentatricopeptide repeat-containing protein At4g35130, chloroplastic-like</fullName>
    </submittedName>
</protein>
<keyword evidence="3" id="KW-0472">Membrane</keyword>
<dbReference type="PaxDb" id="4097-A0A1S3XXM9"/>
<feature type="repeat" description="PPR" evidence="2">
    <location>
        <begin position="368"/>
        <end position="402"/>
    </location>
</feature>
<dbReference type="STRING" id="4097.A0A1S3XXM9"/>
<dbReference type="OrthoDB" id="607373at2759"/>
<dbReference type="GO" id="GO:0006355">
    <property type="term" value="P:regulation of DNA-templated transcription"/>
    <property type="evidence" value="ECO:0007669"/>
    <property type="project" value="InterPro"/>
</dbReference>
<dbReference type="SMR" id="A0A1S3XXM9"/>
<gene>
    <name evidence="4" type="primary">LOC107769960</name>
</gene>
<feature type="repeat" description="PPR" evidence="2">
    <location>
        <begin position="64"/>
        <end position="98"/>
    </location>
</feature>
<dbReference type="Pfam" id="PF01535">
    <property type="entry name" value="PPR"/>
    <property type="match status" value="6"/>
</dbReference>
<dbReference type="InterPro" id="IPR002885">
    <property type="entry name" value="PPR_rpt"/>
</dbReference>
<evidence type="ECO:0000256" key="3">
    <source>
        <dbReference type="SAM" id="Phobius"/>
    </source>
</evidence>
<accession>A0A1S3XXM9</accession>
<evidence type="ECO:0000256" key="2">
    <source>
        <dbReference type="PROSITE-ProRule" id="PRU00708"/>
    </source>
</evidence>
<dbReference type="Gene3D" id="1.25.40.10">
    <property type="entry name" value="Tetratricopeptide repeat domain"/>
    <property type="match status" value="3"/>
</dbReference>
<dbReference type="InterPro" id="IPR046960">
    <property type="entry name" value="PPR_At4g14850-like_plant"/>
</dbReference>
<dbReference type="FunFam" id="1.25.40.10:FF:000381">
    <property type="entry name" value="Pentatricopeptide repeat-containing protein"/>
    <property type="match status" value="2"/>
</dbReference>
<dbReference type="InterPro" id="IPR011990">
    <property type="entry name" value="TPR-like_helical_dom_sf"/>
</dbReference>
<reference evidence="4" key="1">
    <citation type="submission" date="2025-08" db="UniProtKB">
        <authorList>
            <consortium name="RefSeq"/>
        </authorList>
    </citation>
    <scope>IDENTIFICATION</scope>
</reference>
<dbReference type="InterPro" id="IPR007015">
    <property type="entry name" value="DNA_pol_V/MYBBP1A"/>
</dbReference>
<dbReference type="GO" id="GO:0009451">
    <property type="term" value="P:RNA modification"/>
    <property type="evidence" value="ECO:0000318"/>
    <property type="project" value="GO_Central"/>
</dbReference>
<evidence type="ECO:0000256" key="1">
    <source>
        <dbReference type="ARBA" id="ARBA00022737"/>
    </source>
</evidence>
<dbReference type="GO" id="GO:0003677">
    <property type="term" value="F:DNA binding"/>
    <property type="evidence" value="ECO:0007669"/>
    <property type="project" value="InterPro"/>
</dbReference>
<dbReference type="Pfam" id="PF04931">
    <property type="entry name" value="DNA_pol_phi"/>
    <property type="match status" value="1"/>
</dbReference>
<dbReference type="PROSITE" id="PS51375">
    <property type="entry name" value="PPR"/>
    <property type="match status" value="3"/>
</dbReference>